<dbReference type="EMBL" id="CM041542">
    <property type="protein sequence ID" value="KAI3365137.1"/>
    <property type="molecule type" value="Genomic_DNA"/>
</dbReference>
<name>A0ACB8WCX3_9TELE</name>
<comment type="caution">
    <text evidence="1">The sequence shown here is derived from an EMBL/GenBank/DDBJ whole genome shotgun (WGS) entry which is preliminary data.</text>
</comment>
<evidence type="ECO:0000313" key="1">
    <source>
        <dbReference type="EMBL" id="KAI3365137.1"/>
    </source>
</evidence>
<sequence>MVVKAGGGESPRDGGGVDGGEGACRQRELEVGWCLLWVDSILLCALTVGASGLGVLLIPLTRSYLDLQVLSVVLGFMNGNWTLTPYVTTKLVGVDKLTEAHGILMLFGGVGLMLGPPVVGCFYDFTQSYDVAFYLSGSCMMAGSLGLFLTAMLPPTEAPQISAALGWRKFLKAEKSY</sequence>
<accession>A0ACB8WCX3</accession>
<reference evidence="1" key="1">
    <citation type="submission" date="2022-04" db="EMBL/GenBank/DDBJ databases">
        <title>Jade perch genome.</title>
        <authorList>
            <person name="Chao B."/>
        </authorList>
    </citation>
    <scope>NUCLEOTIDE SEQUENCE</scope>
    <source>
        <strain evidence="1">CB-2022</strain>
    </source>
</reference>
<organism evidence="1 2">
    <name type="scientific">Scortum barcoo</name>
    <name type="common">barcoo grunter</name>
    <dbReference type="NCBI Taxonomy" id="214431"/>
    <lineage>
        <taxon>Eukaryota</taxon>
        <taxon>Metazoa</taxon>
        <taxon>Chordata</taxon>
        <taxon>Craniata</taxon>
        <taxon>Vertebrata</taxon>
        <taxon>Euteleostomi</taxon>
        <taxon>Actinopterygii</taxon>
        <taxon>Neopterygii</taxon>
        <taxon>Teleostei</taxon>
        <taxon>Neoteleostei</taxon>
        <taxon>Acanthomorphata</taxon>
        <taxon>Eupercaria</taxon>
        <taxon>Centrarchiformes</taxon>
        <taxon>Terapontoidei</taxon>
        <taxon>Terapontidae</taxon>
        <taxon>Scortum</taxon>
    </lineage>
</organism>
<dbReference type="Proteomes" id="UP000831701">
    <property type="component" value="Chromosome 12"/>
</dbReference>
<protein>
    <submittedName>
        <fullName evidence="1">Uncharacterized protein</fullName>
    </submittedName>
</protein>
<keyword evidence="2" id="KW-1185">Reference proteome</keyword>
<gene>
    <name evidence="1" type="ORF">L3Q82_010105</name>
</gene>
<evidence type="ECO:0000313" key="2">
    <source>
        <dbReference type="Proteomes" id="UP000831701"/>
    </source>
</evidence>
<proteinExistence type="predicted"/>